<organism evidence="1 2">
    <name type="scientific">Ficus carica</name>
    <name type="common">Common fig</name>
    <dbReference type="NCBI Taxonomy" id="3494"/>
    <lineage>
        <taxon>Eukaryota</taxon>
        <taxon>Viridiplantae</taxon>
        <taxon>Streptophyta</taxon>
        <taxon>Embryophyta</taxon>
        <taxon>Tracheophyta</taxon>
        <taxon>Spermatophyta</taxon>
        <taxon>Magnoliopsida</taxon>
        <taxon>eudicotyledons</taxon>
        <taxon>Gunneridae</taxon>
        <taxon>Pentapetalae</taxon>
        <taxon>rosids</taxon>
        <taxon>fabids</taxon>
        <taxon>Rosales</taxon>
        <taxon>Moraceae</taxon>
        <taxon>Ficeae</taxon>
        <taxon>Ficus</taxon>
    </lineage>
</organism>
<dbReference type="Proteomes" id="UP001187192">
    <property type="component" value="Unassembled WGS sequence"/>
</dbReference>
<name>A0AA88D9I3_FICCA</name>
<reference evidence="1" key="1">
    <citation type="submission" date="2023-07" db="EMBL/GenBank/DDBJ databases">
        <title>draft genome sequence of fig (Ficus carica).</title>
        <authorList>
            <person name="Takahashi T."/>
            <person name="Nishimura K."/>
        </authorList>
    </citation>
    <scope>NUCLEOTIDE SEQUENCE</scope>
</reference>
<keyword evidence="2" id="KW-1185">Reference proteome</keyword>
<comment type="caution">
    <text evidence="1">The sequence shown here is derived from an EMBL/GenBank/DDBJ whole genome shotgun (WGS) entry which is preliminary data.</text>
</comment>
<protein>
    <submittedName>
        <fullName evidence="1">Uncharacterized protein</fullName>
    </submittedName>
</protein>
<sequence length="71" mass="8230">MSSKALTENDVNDRFSVPVKWLDQNWPNIGINRKEPLKVVHQVTSAKEIWYDFVLSTRDGDQKKPVFDLKG</sequence>
<gene>
    <name evidence="1" type="ORF">TIFTF001_018701</name>
</gene>
<evidence type="ECO:0000313" key="2">
    <source>
        <dbReference type="Proteomes" id="UP001187192"/>
    </source>
</evidence>
<evidence type="ECO:0000313" key="1">
    <source>
        <dbReference type="EMBL" id="GMN49540.1"/>
    </source>
</evidence>
<accession>A0AA88D9I3</accession>
<proteinExistence type="predicted"/>
<dbReference type="AlphaFoldDB" id="A0AA88D9I3"/>
<dbReference type="EMBL" id="BTGU01000031">
    <property type="protein sequence ID" value="GMN49540.1"/>
    <property type="molecule type" value="Genomic_DNA"/>
</dbReference>